<dbReference type="EMBL" id="MUXU01000021">
    <property type="protein sequence ID" value="OOR91540.1"/>
    <property type="molecule type" value="Genomic_DNA"/>
</dbReference>
<comment type="caution">
    <text evidence="1">The sequence shown here is derived from an EMBL/GenBank/DDBJ whole genome shotgun (WGS) entry which is preliminary data.</text>
</comment>
<dbReference type="Proteomes" id="UP000190435">
    <property type="component" value="Unassembled WGS sequence"/>
</dbReference>
<keyword evidence="2" id="KW-1185">Reference proteome</keyword>
<evidence type="ECO:0000313" key="1">
    <source>
        <dbReference type="EMBL" id="OOR91540.1"/>
    </source>
</evidence>
<protein>
    <submittedName>
        <fullName evidence="1">Uncharacterized protein</fullName>
    </submittedName>
</protein>
<name>A0A1T0A796_9GAMM</name>
<accession>A0A1T0A796</accession>
<sequence length="71" mass="8158">MVNSTNLPSFDIITDKMTRQESQTLLSIVLLIALCDLLTLHQPITKPNYTTKFTKIKQKITMGQRFSRPFS</sequence>
<dbReference type="AlphaFoldDB" id="A0A1T0A796"/>
<organism evidence="1 2">
    <name type="scientific">Moraxella caviae</name>
    <dbReference type="NCBI Taxonomy" id="34060"/>
    <lineage>
        <taxon>Bacteria</taxon>
        <taxon>Pseudomonadati</taxon>
        <taxon>Pseudomonadota</taxon>
        <taxon>Gammaproteobacteria</taxon>
        <taxon>Moraxellales</taxon>
        <taxon>Moraxellaceae</taxon>
        <taxon>Moraxella</taxon>
    </lineage>
</organism>
<evidence type="ECO:0000313" key="2">
    <source>
        <dbReference type="Proteomes" id="UP000190435"/>
    </source>
</evidence>
<reference evidence="1 2" key="1">
    <citation type="submission" date="2017-02" db="EMBL/GenBank/DDBJ databases">
        <title>Draft genome sequence of Moraxella caviae CCUG 355 type strain.</title>
        <authorList>
            <person name="Engstrom-Jakobsson H."/>
            <person name="Salva-Serra F."/>
            <person name="Thorell K."/>
            <person name="Gonzales-Siles L."/>
            <person name="Karlsson R."/>
            <person name="Boulund F."/>
            <person name="Engstrand L."/>
            <person name="Moore E."/>
        </authorList>
    </citation>
    <scope>NUCLEOTIDE SEQUENCE [LARGE SCALE GENOMIC DNA]</scope>
    <source>
        <strain evidence="1 2">CCUG 355</strain>
    </source>
</reference>
<gene>
    <name evidence="1" type="ORF">B0181_03015</name>
</gene>
<proteinExistence type="predicted"/>